<name>A0A9X0WJU8_9GAMM</name>
<keyword evidence="1" id="KW-0175">Coiled coil</keyword>
<dbReference type="Pfam" id="PF12128">
    <property type="entry name" value="DUF3584"/>
    <property type="match status" value="1"/>
</dbReference>
<accession>A0A9X0WJU8</accession>
<comment type="caution">
    <text evidence="4">The sequence shown here is derived from an EMBL/GenBank/DDBJ whole genome shotgun (WGS) entry which is preliminary data.</text>
</comment>
<dbReference type="EMBL" id="NRSD01000016">
    <property type="protein sequence ID" value="MBK1645851.1"/>
    <property type="molecule type" value="Genomic_DNA"/>
</dbReference>
<dbReference type="InterPro" id="IPR021979">
    <property type="entry name" value="DUF3584"/>
</dbReference>
<dbReference type="AlphaFoldDB" id="A0A9X0WJU8"/>
<keyword evidence="3" id="KW-0472">Membrane</keyword>
<feature type="region of interest" description="Disordered" evidence="2">
    <location>
        <begin position="1207"/>
        <end position="1235"/>
    </location>
</feature>
<dbReference type="Proteomes" id="UP001138802">
    <property type="component" value="Unassembled WGS sequence"/>
</dbReference>
<keyword evidence="3" id="KW-0812">Transmembrane</keyword>
<keyword evidence="3" id="KW-1133">Transmembrane helix</keyword>
<sequence>MISMDYQLLRLILIDSYSPGRVVEFPLTGGAVLTGRNGRGKTTLLQLVPIFYGENPSRIVGTETNRLDFNGYYLPRLTSYICFEYLRRDVPCMVILHASQQGGERRYRFVRSPYRADLFVLPDGINILQVPDLRRHFKLKGVIHTEAISSVSEYRAIIQGKAGGGKAGQRQRALVADYACVGSGHHLTHIEKIVSGMFLRRTDFQDLQRMVVSCIADTDAEIALSTERRKIASWPEHYLAYTGAMDEARPMNEVLEREARLVAVESELGRLHARVLRLLTHLEDAAAENRRVRARRATEAQAEEQDHRRTAEGIRNRRDTAGLEAKDQEDRATALDRQHADWLNRDLPAKAALLLREPELRDLRGRLQRRREALLGEQEQISFKYERLLNDLDRRHTQAEKTTSEARTALFQAFEPRLKTLETEARTDLAGLRATHAAERQILDARLQETRERKGEYRQLARAPQSDPALVEIRDAKRAAVETLEREWQAADRAVRDGREVLDQAKASHQEHEKHLQRLQQQGGELDQRRQTCLLQQSPGESTLLHFLRSHRSDWVFDIAKVVREDLLVRTDLDPELIDTLPTLYGVGLDLGQVDAHLAADEAGLRRAIADIEDQQAAVDALRTQAERALAECERERRQSDERLSLAGAELRMTETRLASAREELKAAQHQVNRSLAAAAGRAKAQLAEVEQAVQALQAELRELDHRNGEAIQAREDQLAQDREALETQRQTALAAHDSEQVERRRRQGEERNGIELERDRALGAAGVDTAALARLEQEVTGVEKDIARIDQSRTEVSQWQLWARNDWPRRDEYARAAQAARALESAARADLTAEERRWSARTAEHDAALHHQDREHEQLERELAAIRKRLDGFRAYPPDPQVQAEPYDPGWSLEALAAQANANQTQAAAQLQAIGTLVEGIKRAFSARRDTPPDQFYESHRATLGPDASARAWIPIFKSWFDSEHDAYRRTLAVEANQIAGAIVAFHRDMDAFHRKTQQFNRELQQSLDENLGFESVSRVTVEVKSVIRELEYWGPIETMAEDHRAWLRLEGHDLPPPEFAATLRTLLEHWEVREGIRAALPSLIRIQGEVVENGQARTFRKAADLERVSSHGLSYLILCVIFIAFINRIRRQAKVEVVWALDELKDLDLGNIEALLTILKRNAITLVSAFPDPDADVLALFRHRFTVEEGRRLLEARVVGLDGNTFDPTLAPDEQADSTDSVEPTSDLVDTDV</sequence>
<feature type="transmembrane region" description="Helical" evidence="3">
    <location>
        <begin position="1110"/>
        <end position="1128"/>
    </location>
</feature>
<feature type="region of interest" description="Disordered" evidence="2">
    <location>
        <begin position="725"/>
        <end position="758"/>
    </location>
</feature>
<proteinExistence type="predicted"/>
<organism evidence="4 5">
    <name type="scientific">Thiocapsa imhoffii</name>
    <dbReference type="NCBI Taxonomy" id="382777"/>
    <lineage>
        <taxon>Bacteria</taxon>
        <taxon>Pseudomonadati</taxon>
        <taxon>Pseudomonadota</taxon>
        <taxon>Gammaproteobacteria</taxon>
        <taxon>Chromatiales</taxon>
        <taxon>Chromatiaceae</taxon>
        <taxon>Thiocapsa</taxon>
    </lineage>
</organism>
<feature type="coiled-coil region" evidence="1">
    <location>
        <begin position="502"/>
        <end position="529"/>
    </location>
</feature>
<evidence type="ECO:0000256" key="3">
    <source>
        <dbReference type="SAM" id="Phobius"/>
    </source>
</evidence>
<evidence type="ECO:0000313" key="5">
    <source>
        <dbReference type="Proteomes" id="UP001138802"/>
    </source>
</evidence>
<reference evidence="4 5" key="1">
    <citation type="journal article" date="2020" name="Microorganisms">
        <title>Osmotic Adaptation and Compatible Solute Biosynthesis of Phototrophic Bacteria as Revealed from Genome Analyses.</title>
        <authorList>
            <person name="Imhoff J.F."/>
            <person name="Rahn T."/>
            <person name="Kunzel S."/>
            <person name="Keller A."/>
            <person name="Neulinger S.C."/>
        </authorList>
    </citation>
    <scope>NUCLEOTIDE SEQUENCE [LARGE SCALE GENOMIC DNA]</scope>
    <source>
        <strain evidence="4 5">DSM 21303</strain>
    </source>
</reference>
<feature type="compositionally biased region" description="Basic and acidic residues" evidence="2">
    <location>
        <begin position="304"/>
        <end position="331"/>
    </location>
</feature>
<keyword evidence="5" id="KW-1185">Reference proteome</keyword>
<gene>
    <name evidence="4" type="ORF">CKO25_14545</name>
</gene>
<protein>
    <recommendedName>
        <fullName evidence="6">ATP-binding protein</fullName>
    </recommendedName>
</protein>
<feature type="region of interest" description="Disordered" evidence="2">
    <location>
        <begin position="295"/>
        <end position="331"/>
    </location>
</feature>
<evidence type="ECO:0000256" key="2">
    <source>
        <dbReference type="SAM" id="MobiDB-lite"/>
    </source>
</evidence>
<evidence type="ECO:0000256" key="1">
    <source>
        <dbReference type="SAM" id="Coils"/>
    </source>
</evidence>
<evidence type="ECO:0008006" key="6">
    <source>
        <dbReference type="Google" id="ProtNLM"/>
    </source>
</evidence>
<feature type="coiled-coil region" evidence="1">
    <location>
        <begin position="850"/>
        <end position="877"/>
    </location>
</feature>
<feature type="compositionally biased region" description="Basic and acidic residues" evidence="2">
    <location>
        <begin position="737"/>
        <end position="758"/>
    </location>
</feature>
<evidence type="ECO:0000313" key="4">
    <source>
        <dbReference type="EMBL" id="MBK1645851.1"/>
    </source>
</evidence>
<feature type="coiled-coil region" evidence="1">
    <location>
        <begin position="605"/>
        <end position="714"/>
    </location>
</feature>